<dbReference type="Proteomes" id="UP000289143">
    <property type="component" value="Segment"/>
</dbReference>
<dbReference type="RefSeq" id="YP_010790249.1">
    <property type="nucleotide sequence ID" value="NC_075381.1"/>
</dbReference>
<organism evidence="2 3">
    <name type="scientific">Anelloviridae sp</name>
    <dbReference type="NCBI Taxonomy" id="2055263"/>
    <lineage>
        <taxon>Viruses</taxon>
        <taxon>Monodnaviria</taxon>
        <taxon>Shotokuvirae</taxon>
        <taxon>Commensaviricota</taxon>
        <taxon>Cardeaviricetes</taxon>
        <taxon>Sanitavirales</taxon>
        <taxon>Anelloviridae</taxon>
    </lineage>
</organism>
<feature type="compositionally biased region" description="Acidic residues" evidence="1">
    <location>
        <begin position="90"/>
        <end position="99"/>
    </location>
</feature>
<evidence type="ECO:0000313" key="2">
    <source>
        <dbReference type="EMBL" id="AYP28952.1"/>
    </source>
</evidence>
<feature type="region of interest" description="Disordered" evidence="1">
    <location>
        <begin position="56"/>
        <end position="99"/>
    </location>
</feature>
<keyword evidence="3" id="KW-1185">Reference proteome</keyword>
<sequence length="155" mass="17292">MYLIFQYRRCMTPHRRDAKQDAKPACNQETLTRTDSSAEKNLNSLLNLLSEKSWLNSSKKSCQGKSEKESKGKSIGGVTLCTGTDTLVSETDEEGSDISDIWMLDDSDIEIKSEGGTPPETPRTIEESIVLTSSEDEDEEVKELKNLLAMVKNIK</sequence>
<evidence type="ECO:0000313" key="3">
    <source>
        <dbReference type="Proteomes" id="UP000289143"/>
    </source>
</evidence>
<evidence type="ECO:0000256" key="1">
    <source>
        <dbReference type="SAM" id="MobiDB-lite"/>
    </source>
</evidence>
<protein>
    <submittedName>
        <fullName evidence="2">Uncharacterized protein</fullName>
    </submittedName>
</protein>
<dbReference type="EMBL" id="MK012527">
    <property type="protein sequence ID" value="AYP28952.1"/>
    <property type="molecule type" value="Genomic_DNA"/>
</dbReference>
<dbReference type="GeneID" id="80527574"/>
<reference evidence="2 3" key="1">
    <citation type="submission" date="2018-10" db="EMBL/GenBank/DDBJ databases">
        <title>Uncovering a Universe of Circular DNA Viruses in Animal Metagenomes.</title>
        <authorList>
            <person name="Tisza M."/>
            <person name="Buck C."/>
            <person name="Pastrana D."/>
            <person name="Welch N."/>
            <person name="Peretti A."/>
        </authorList>
    </citation>
    <scope>NUCLEOTIDE SEQUENCE [LARGE SCALE GENOMIC DNA]</scope>
    <source>
        <strain evidence="2">Ctcf007</strain>
    </source>
</reference>
<accession>A0A3G2YTR2</accession>
<name>A0A3G2YTR2_9VIRU</name>
<proteinExistence type="predicted"/>
<dbReference type="KEGG" id="vg:80527574"/>